<reference evidence="8" key="1">
    <citation type="submission" date="2025-08" db="UniProtKB">
        <authorList>
            <consortium name="RefSeq"/>
        </authorList>
    </citation>
    <scope>IDENTIFICATION</scope>
    <source>
        <tissue evidence="8">Gonads</tissue>
    </source>
</reference>
<comment type="subcellular location">
    <subcellularLocation>
        <location evidence="1">Membrane</location>
    </subcellularLocation>
</comment>
<feature type="transmembrane region" description="Helical" evidence="5">
    <location>
        <begin position="14"/>
        <end position="34"/>
    </location>
</feature>
<dbReference type="InParanoid" id="A0A1S3HDN4"/>
<evidence type="ECO:0000256" key="1">
    <source>
        <dbReference type="ARBA" id="ARBA00004370"/>
    </source>
</evidence>
<dbReference type="GO" id="GO:0016020">
    <property type="term" value="C:membrane"/>
    <property type="evidence" value="ECO:0007669"/>
    <property type="project" value="UniProtKB-SubCell"/>
</dbReference>
<protein>
    <submittedName>
        <fullName evidence="8">Uncharacterized protein LOC106154371</fullName>
    </submittedName>
</protein>
<dbReference type="OrthoDB" id="10040416at2759"/>
<dbReference type="SUPFAM" id="SSF81321">
    <property type="entry name" value="Family A G protein-coupled receptor-like"/>
    <property type="match status" value="1"/>
</dbReference>
<evidence type="ECO:0000256" key="3">
    <source>
        <dbReference type="ARBA" id="ARBA00022989"/>
    </source>
</evidence>
<evidence type="ECO:0000256" key="5">
    <source>
        <dbReference type="SAM" id="Phobius"/>
    </source>
</evidence>
<dbReference type="KEGG" id="lak:106154371"/>
<proteinExistence type="predicted"/>
<feature type="transmembrane region" description="Helical" evidence="5">
    <location>
        <begin position="205"/>
        <end position="227"/>
    </location>
</feature>
<keyword evidence="4 5" id="KW-0472">Membrane</keyword>
<dbReference type="InterPro" id="IPR017452">
    <property type="entry name" value="GPCR_Rhodpsn_7TM"/>
</dbReference>
<name>A0A1S3HDN4_LINAN</name>
<sequence>MAELHTVIEWIWKIFAPLLLIIGTVGNVLCICILQRKRMAVMSASLYFTVLAVVDTIALYMGLTRHLIIYNGNTDPRLESDLACAFHLFFLYSAIFKIVDEPYNRTCDIIDERFRKWIFPWLDLSLSTLIPLVIISTSNGMIIFTLVRSRFHSKYSTKAKPGNHATTSMTAMLISVSIGYCLTKMPIAIFFIFDPSMEEGDVKDLVFSVLSVLEYFHHSINFLLYIVSGPRFRHETRAMFSVVCHFCRSNQIHGVSHALQIEETDQLPPQPRNAEPQEQQP</sequence>
<dbReference type="AlphaFoldDB" id="A0A1S3HDN4"/>
<evidence type="ECO:0000259" key="6">
    <source>
        <dbReference type="PROSITE" id="PS50262"/>
    </source>
</evidence>
<dbReference type="RefSeq" id="XP_013384157.1">
    <property type="nucleotide sequence ID" value="XM_013528703.1"/>
</dbReference>
<feature type="domain" description="G-protein coupled receptors family 1 profile" evidence="6">
    <location>
        <begin position="1"/>
        <end position="225"/>
    </location>
</feature>
<dbReference type="PANTHER" id="PTHR46641:SF25">
    <property type="entry name" value="CNMAMIDE RECEPTOR-RELATED"/>
    <property type="match status" value="1"/>
</dbReference>
<dbReference type="PROSITE" id="PS50262">
    <property type="entry name" value="G_PROTEIN_RECEP_F1_2"/>
    <property type="match status" value="1"/>
</dbReference>
<feature type="transmembrane region" description="Helical" evidence="5">
    <location>
        <begin position="124"/>
        <end position="147"/>
    </location>
</feature>
<gene>
    <name evidence="8" type="primary">LOC106154371</name>
</gene>
<keyword evidence="3 5" id="KW-1133">Transmembrane helix</keyword>
<accession>A0A1S3HDN4</accession>
<feature type="transmembrane region" description="Helical" evidence="5">
    <location>
        <begin position="46"/>
        <end position="68"/>
    </location>
</feature>
<organism evidence="7 8">
    <name type="scientific">Lingula anatina</name>
    <name type="common">Brachiopod</name>
    <name type="synonym">Lingula unguis</name>
    <dbReference type="NCBI Taxonomy" id="7574"/>
    <lineage>
        <taxon>Eukaryota</taxon>
        <taxon>Metazoa</taxon>
        <taxon>Spiralia</taxon>
        <taxon>Lophotrochozoa</taxon>
        <taxon>Brachiopoda</taxon>
        <taxon>Linguliformea</taxon>
        <taxon>Lingulata</taxon>
        <taxon>Lingulida</taxon>
        <taxon>Linguloidea</taxon>
        <taxon>Lingulidae</taxon>
        <taxon>Lingula</taxon>
    </lineage>
</organism>
<dbReference type="GeneID" id="106154371"/>
<keyword evidence="2 5" id="KW-0812">Transmembrane</keyword>
<evidence type="ECO:0000256" key="2">
    <source>
        <dbReference type="ARBA" id="ARBA00022692"/>
    </source>
</evidence>
<dbReference type="InterPro" id="IPR052954">
    <property type="entry name" value="GPCR-Ligand_Int"/>
</dbReference>
<dbReference type="InterPro" id="IPR000276">
    <property type="entry name" value="GPCR_Rhodpsn"/>
</dbReference>
<dbReference type="GO" id="GO:0004930">
    <property type="term" value="F:G protein-coupled receptor activity"/>
    <property type="evidence" value="ECO:0007669"/>
    <property type="project" value="InterPro"/>
</dbReference>
<keyword evidence="7" id="KW-1185">Reference proteome</keyword>
<dbReference type="PRINTS" id="PR00237">
    <property type="entry name" value="GPCRRHODOPSN"/>
</dbReference>
<dbReference type="Gene3D" id="1.20.1070.10">
    <property type="entry name" value="Rhodopsin 7-helix transmembrane proteins"/>
    <property type="match status" value="2"/>
</dbReference>
<evidence type="ECO:0000256" key="4">
    <source>
        <dbReference type="ARBA" id="ARBA00023136"/>
    </source>
</evidence>
<feature type="transmembrane region" description="Helical" evidence="5">
    <location>
        <begin position="168"/>
        <end position="193"/>
    </location>
</feature>
<dbReference type="Proteomes" id="UP000085678">
    <property type="component" value="Unplaced"/>
</dbReference>
<evidence type="ECO:0000313" key="7">
    <source>
        <dbReference type="Proteomes" id="UP000085678"/>
    </source>
</evidence>
<dbReference type="PANTHER" id="PTHR46641">
    <property type="entry name" value="FMRFAMIDE RECEPTOR-RELATED"/>
    <property type="match status" value="1"/>
</dbReference>
<evidence type="ECO:0000313" key="8">
    <source>
        <dbReference type="RefSeq" id="XP_013384157.1"/>
    </source>
</evidence>